<keyword evidence="2" id="KW-1185">Reference proteome</keyword>
<evidence type="ECO:0000313" key="2">
    <source>
        <dbReference type="Proteomes" id="UP000621799"/>
    </source>
</evidence>
<organism evidence="1 2">
    <name type="scientific">Zarconia navalis LEGE 11467</name>
    <dbReference type="NCBI Taxonomy" id="1828826"/>
    <lineage>
        <taxon>Bacteria</taxon>
        <taxon>Bacillati</taxon>
        <taxon>Cyanobacteriota</taxon>
        <taxon>Cyanophyceae</taxon>
        <taxon>Oscillatoriophycideae</taxon>
        <taxon>Oscillatoriales</taxon>
        <taxon>Oscillatoriales incertae sedis</taxon>
        <taxon>Zarconia</taxon>
        <taxon>Zarconia navalis</taxon>
    </lineage>
</organism>
<gene>
    <name evidence="1" type="ORF">IQ235_01045</name>
</gene>
<protein>
    <submittedName>
        <fullName evidence="1">Uncharacterized protein</fullName>
    </submittedName>
</protein>
<proteinExistence type="predicted"/>
<dbReference type="EMBL" id="JADEXN010000008">
    <property type="protein sequence ID" value="MBE9039382.1"/>
    <property type="molecule type" value="Genomic_DNA"/>
</dbReference>
<accession>A0A928Z5J7</accession>
<reference evidence="1" key="1">
    <citation type="submission" date="2020-10" db="EMBL/GenBank/DDBJ databases">
        <authorList>
            <person name="Castelo-Branco R."/>
            <person name="Eusebio N."/>
            <person name="Adriana R."/>
            <person name="Vieira A."/>
            <person name="Brugerolle De Fraissinette N."/>
            <person name="Rezende De Castro R."/>
            <person name="Schneider M.P."/>
            <person name="Vasconcelos V."/>
            <person name="Leao P.N."/>
        </authorList>
    </citation>
    <scope>NUCLEOTIDE SEQUENCE</scope>
    <source>
        <strain evidence="1">LEGE 11467</strain>
    </source>
</reference>
<comment type="caution">
    <text evidence="1">The sequence shown here is derived from an EMBL/GenBank/DDBJ whole genome shotgun (WGS) entry which is preliminary data.</text>
</comment>
<name>A0A928Z5J7_9CYAN</name>
<dbReference type="AlphaFoldDB" id="A0A928Z5J7"/>
<dbReference type="Proteomes" id="UP000621799">
    <property type="component" value="Unassembled WGS sequence"/>
</dbReference>
<sequence>MNQTKSLLHPLASFEQLVREIITINKALKVACEMGNSDSQIAISMKNIKTRWQVRLLRLYAPERVYLQLDAEAKSDEALYGLFLREPIEGFADINHLPVRVARSMLSAEEIIKFSKCRV</sequence>
<evidence type="ECO:0000313" key="1">
    <source>
        <dbReference type="EMBL" id="MBE9039382.1"/>
    </source>
</evidence>